<dbReference type="InterPro" id="IPR018376">
    <property type="entry name" value="Enoyl-CoA_hyd/isom_CS"/>
</dbReference>
<dbReference type="Proteomes" id="UP000485058">
    <property type="component" value="Unassembled WGS sequence"/>
</dbReference>
<dbReference type="GO" id="GO:0003824">
    <property type="term" value="F:catalytic activity"/>
    <property type="evidence" value="ECO:0007669"/>
    <property type="project" value="InterPro"/>
</dbReference>
<evidence type="ECO:0000256" key="2">
    <source>
        <dbReference type="RuleBase" id="RU003707"/>
    </source>
</evidence>
<dbReference type="GO" id="GO:0005739">
    <property type="term" value="C:mitochondrion"/>
    <property type="evidence" value="ECO:0007669"/>
    <property type="project" value="TreeGrafter"/>
</dbReference>
<evidence type="ECO:0000256" key="1">
    <source>
        <dbReference type="ARBA" id="ARBA00005254"/>
    </source>
</evidence>
<dbReference type="GO" id="GO:0006635">
    <property type="term" value="P:fatty acid beta-oxidation"/>
    <property type="evidence" value="ECO:0007669"/>
    <property type="project" value="TreeGrafter"/>
</dbReference>
<dbReference type="PANTHER" id="PTHR11941:SF171">
    <property type="entry name" value="SD19268P"/>
    <property type="match status" value="1"/>
</dbReference>
<dbReference type="PANTHER" id="PTHR11941">
    <property type="entry name" value="ENOYL-COA HYDRATASE-RELATED"/>
    <property type="match status" value="1"/>
</dbReference>
<comment type="caution">
    <text evidence="3">The sequence shown here is derived from an EMBL/GenBank/DDBJ whole genome shotgun (WGS) entry which is preliminary data.</text>
</comment>
<keyword evidence="4" id="KW-1185">Reference proteome</keyword>
<dbReference type="CDD" id="cd06558">
    <property type="entry name" value="crotonase-like"/>
    <property type="match status" value="1"/>
</dbReference>
<evidence type="ECO:0000313" key="3">
    <source>
        <dbReference type="EMBL" id="GFH26765.1"/>
    </source>
</evidence>
<dbReference type="InterPro" id="IPR029045">
    <property type="entry name" value="ClpP/crotonase-like_dom_sf"/>
</dbReference>
<dbReference type="InterPro" id="IPR001753">
    <property type="entry name" value="Enoyl-CoA_hydra/iso"/>
</dbReference>
<evidence type="ECO:0000313" key="4">
    <source>
        <dbReference type="Proteomes" id="UP000485058"/>
    </source>
</evidence>
<sequence>HLLQAETKEFVNRLRRVFNEVHALPMPVVAVIEGFALGGGAELALAADIRVASDDAVFAFPEAQLGIIPGAGGTQ</sequence>
<comment type="similarity">
    <text evidence="1 2">Belongs to the enoyl-CoA hydratase/isomerase family.</text>
</comment>
<name>A0A699ZXL0_HAELA</name>
<dbReference type="Pfam" id="PF00378">
    <property type="entry name" value="ECH_1"/>
    <property type="match status" value="1"/>
</dbReference>
<dbReference type="PROSITE" id="PS00166">
    <property type="entry name" value="ENOYL_COA_HYDRATASE"/>
    <property type="match status" value="1"/>
</dbReference>
<organism evidence="3 4">
    <name type="scientific">Haematococcus lacustris</name>
    <name type="common">Green alga</name>
    <name type="synonym">Haematococcus pluvialis</name>
    <dbReference type="NCBI Taxonomy" id="44745"/>
    <lineage>
        <taxon>Eukaryota</taxon>
        <taxon>Viridiplantae</taxon>
        <taxon>Chlorophyta</taxon>
        <taxon>core chlorophytes</taxon>
        <taxon>Chlorophyceae</taxon>
        <taxon>CS clade</taxon>
        <taxon>Chlamydomonadales</taxon>
        <taxon>Haematococcaceae</taxon>
        <taxon>Haematococcus</taxon>
    </lineage>
</organism>
<dbReference type="SUPFAM" id="SSF52096">
    <property type="entry name" value="ClpP/crotonase"/>
    <property type="match status" value="1"/>
</dbReference>
<feature type="non-terminal residue" evidence="3">
    <location>
        <position position="75"/>
    </location>
</feature>
<dbReference type="EMBL" id="BLLF01003233">
    <property type="protein sequence ID" value="GFH26765.1"/>
    <property type="molecule type" value="Genomic_DNA"/>
</dbReference>
<dbReference type="AlphaFoldDB" id="A0A699ZXL0"/>
<protein>
    <submittedName>
        <fullName evidence="3">Enoyl-hydratase</fullName>
    </submittedName>
</protein>
<proteinExistence type="inferred from homology"/>
<dbReference type="Gene3D" id="3.90.226.10">
    <property type="entry name" value="2-enoyl-CoA Hydratase, Chain A, domain 1"/>
    <property type="match status" value="1"/>
</dbReference>
<feature type="non-terminal residue" evidence="3">
    <location>
        <position position="1"/>
    </location>
</feature>
<accession>A0A699ZXL0</accession>
<gene>
    <name evidence="3" type="ORF">HaLaN_24969</name>
</gene>
<reference evidence="3 4" key="1">
    <citation type="submission" date="2020-02" db="EMBL/GenBank/DDBJ databases">
        <title>Draft genome sequence of Haematococcus lacustris strain NIES-144.</title>
        <authorList>
            <person name="Morimoto D."/>
            <person name="Nakagawa S."/>
            <person name="Yoshida T."/>
            <person name="Sawayama S."/>
        </authorList>
    </citation>
    <scope>NUCLEOTIDE SEQUENCE [LARGE SCALE GENOMIC DNA]</scope>
    <source>
        <strain evidence="3 4">NIES-144</strain>
    </source>
</reference>